<dbReference type="NCBIfam" id="NF006825">
    <property type="entry name" value="PRK09347.1-2"/>
    <property type="match status" value="1"/>
</dbReference>
<evidence type="ECO:0000259" key="7">
    <source>
        <dbReference type="Pfam" id="PF01227"/>
    </source>
</evidence>
<keyword evidence="6" id="KW-0862">Zinc</keyword>
<comment type="subunit">
    <text evidence="6">Homopolymer.</text>
</comment>
<dbReference type="NCBIfam" id="NF006826">
    <property type="entry name" value="PRK09347.1-3"/>
    <property type="match status" value="1"/>
</dbReference>
<dbReference type="PANTHER" id="PTHR11109:SF7">
    <property type="entry name" value="GTP CYCLOHYDROLASE 1"/>
    <property type="match status" value="1"/>
</dbReference>
<accession>A0ABW5TDV0</accession>
<feature type="domain" description="GTP cyclohydrolase I" evidence="7">
    <location>
        <begin position="18"/>
        <end position="193"/>
    </location>
</feature>
<evidence type="ECO:0000256" key="5">
    <source>
        <dbReference type="ARBA" id="ARBA00022801"/>
    </source>
</evidence>
<dbReference type="Proteomes" id="UP001597476">
    <property type="component" value="Unassembled WGS sequence"/>
</dbReference>
<keyword evidence="5 6" id="KW-0378">Hydrolase</keyword>
<dbReference type="PROSITE" id="PS00859">
    <property type="entry name" value="GTP_CYCLOHYDROL_1_1"/>
    <property type="match status" value="1"/>
</dbReference>
<evidence type="ECO:0000256" key="6">
    <source>
        <dbReference type="HAMAP-Rule" id="MF_00223"/>
    </source>
</evidence>
<evidence type="ECO:0000313" key="9">
    <source>
        <dbReference type="Proteomes" id="UP001597476"/>
    </source>
</evidence>
<dbReference type="InterPro" id="IPR018234">
    <property type="entry name" value="GTP_CycHdrlase_I_CS"/>
</dbReference>
<dbReference type="PROSITE" id="PS00860">
    <property type="entry name" value="GTP_CYCLOHYDROL_1_2"/>
    <property type="match status" value="1"/>
</dbReference>
<dbReference type="SUPFAM" id="SSF55620">
    <property type="entry name" value="Tetrahydrobiopterin biosynthesis enzymes-like"/>
    <property type="match status" value="1"/>
</dbReference>
<dbReference type="Gene3D" id="3.30.1130.10">
    <property type="match status" value="1"/>
</dbReference>
<evidence type="ECO:0000256" key="3">
    <source>
        <dbReference type="ARBA" id="ARBA00008085"/>
    </source>
</evidence>
<feature type="binding site" evidence="6">
    <location>
        <position position="90"/>
    </location>
    <ligand>
        <name>Zn(2+)</name>
        <dbReference type="ChEBI" id="CHEBI:29105"/>
    </ligand>
</feature>
<protein>
    <recommendedName>
        <fullName evidence="6">GTP cyclohydrolase 1</fullName>
        <ecNumber evidence="6">3.5.4.16</ecNumber>
    </recommendedName>
    <alternativeName>
        <fullName evidence="6">GTP cyclohydrolase I</fullName>
        <shortName evidence="6">GTP-CH-I</shortName>
    </alternativeName>
</protein>
<keyword evidence="6" id="KW-0342">GTP-binding</keyword>
<dbReference type="InterPro" id="IPR020602">
    <property type="entry name" value="GTP_CycHdrlase_I_dom"/>
</dbReference>
<keyword evidence="9" id="KW-1185">Reference proteome</keyword>
<comment type="similarity">
    <text evidence="3 6">Belongs to the GTP cyclohydrolase I family.</text>
</comment>
<comment type="pathway">
    <text evidence="2 6">Cofactor biosynthesis; 7,8-dihydroneopterin triphosphate biosynthesis; 7,8-dihydroneopterin triphosphate from GTP: step 1/1.</text>
</comment>
<dbReference type="EMBL" id="JBHULY010000039">
    <property type="protein sequence ID" value="MFD2727481.1"/>
    <property type="molecule type" value="Genomic_DNA"/>
</dbReference>
<dbReference type="InterPro" id="IPR043134">
    <property type="entry name" value="GTP-CH-I_N"/>
</dbReference>
<dbReference type="PANTHER" id="PTHR11109">
    <property type="entry name" value="GTP CYCLOHYDROLASE I"/>
    <property type="match status" value="1"/>
</dbReference>
<proteinExistence type="inferred from homology"/>
<keyword evidence="6" id="KW-0479">Metal-binding</keyword>
<keyword evidence="4 6" id="KW-0554">One-carbon metabolism</keyword>
<evidence type="ECO:0000256" key="1">
    <source>
        <dbReference type="ARBA" id="ARBA00001052"/>
    </source>
</evidence>
<dbReference type="EC" id="3.5.4.16" evidence="6"/>
<dbReference type="RefSeq" id="WP_380293391.1">
    <property type="nucleotide sequence ID" value="NZ_JBHULY010000039.1"/>
</dbReference>
<dbReference type="InterPro" id="IPR001474">
    <property type="entry name" value="GTP_CycHdrlase_I"/>
</dbReference>
<dbReference type="NCBIfam" id="TIGR00063">
    <property type="entry name" value="folE"/>
    <property type="match status" value="1"/>
</dbReference>
<dbReference type="HAMAP" id="MF_00223">
    <property type="entry name" value="FolE"/>
    <property type="match status" value="1"/>
</dbReference>
<feature type="binding site" evidence="6">
    <location>
        <position position="87"/>
    </location>
    <ligand>
        <name>Zn(2+)</name>
        <dbReference type="ChEBI" id="CHEBI:29105"/>
    </ligand>
</feature>
<evidence type="ECO:0000256" key="4">
    <source>
        <dbReference type="ARBA" id="ARBA00022563"/>
    </source>
</evidence>
<organism evidence="8 9">
    <name type="scientific">Hyunsoonleella rubra</name>
    <dbReference type="NCBI Taxonomy" id="1737062"/>
    <lineage>
        <taxon>Bacteria</taxon>
        <taxon>Pseudomonadati</taxon>
        <taxon>Bacteroidota</taxon>
        <taxon>Flavobacteriia</taxon>
        <taxon>Flavobacteriales</taxon>
        <taxon>Flavobacteriaceae</taxon>
    </lineage>
</organism>
<comment type="caution">
    <text evidence="8">The sequence shown here is derived from an EMBL/GenBank/DDBJ whole genome shotgun (WGS) entry which is preliminary data.</text>
</comment>
<dbReference type="GO" id="GO:0003934">
    <property type="term" value="F:GTP cyclohydrolase I activity"/>
    <property type="evidence" value="ECO:0007669"/>
    <property type="project" value="UniProtKB-EC"/>
</dbReference>
<dbReference type="Gene3D" id="1.10.286.10">
    <property type="match status" value="1"/>
</dbReference>
<gene>
    <name evidence="6 8" type="primary">folE</name>
    <name evidence="8" type="ORF">ACFSR8_14750</name>
</gene>
<dbReference type="Pfam" id="PF01227">
    <property type="entry name" value="GTP_cyclohydroI"/>
    <property type="match status" value="1"/>
</dbReference>
<sequence length="195" mass="22519">MPYKNFEEYSIRVTDDVKERYKKIIEDLGEDTDRDGLLKTPERAAKAMQFLTQGYNQDPVEILTSAMFKESYDEMVIVKDIELYSLCEHHILPFFGKVHIAYIPNGHIVGLSKLPRIVDVFARRLQVQERLTEQILDCINDTLKPQGVAVVIEASHMCMMMRGVQKQNSITTTSGFRGQFEKIETRNEFLKLIGK</sequence>
<comment type="catalytic activity">
    <reaction evidence="1 6">
        <text>GTP + H2O = 7,8-dihydroneopterin 3'-triphosphate + formate + H(+)</text>
        <dbReference type="Rhea" id="RHEA:17473"/>
        <dbReference type="ChEBI" id="CHEBI:15377"/>
        <dbReference type="ChEBI" id="CHEBI:15378"/>
        <dbReference type="ChEBI" id="CHEBI:15740"/>
        <dbReference type="ChEBI" id="CHEBI:37565"/>
        <dbReference type="ChEBI" id="CHEBI:58462"/>
        <dbReference type="EC" id="3.5.4.16"/>
    </reaction>
</comment>
<keyword evidence="6" id="KW-0547">Nucleotide-binding</keyword>
<dbReference type="InterPro" id="IPR043133">
    <property type="entry name" value="GTP-CH-I_C/QueF"/>
</dbReference>
<feature type="binding site" evidence="6">
    <location>
        <position position="158"/>
    </location>
    <ligand>
        <name>Zn(2+)</name>
        <dbReference type="ChEBI" id="CHEBI:29105"/>
    </ligand>
</feature>
<name>A0ABW5TDV0_9FLAO</name>
<evidence type="ECO:0000313" key="8">
    <source>
        <dbReference type="EMBL" id="MFD2727481.1"/>
    </source>
</evidence>
<evidence type="ECO:0000256" key="2">
    <source>
        <dbReference type="ARBA" id="ARBA00005080"/>
    </source>
</evidence>
<reference evidence="9" key="1">
    <citation type="journal article" date="2019" name="Int. J. Syst. Evol. Microbiol.">
        <title>The Global Catalogue of Microorganisms (GCM) 10K type strain sequencing project: providing services to taxonomists for standard genome sequencing and annotation.</title>
        <authorList>
            <consortium name="The Broad Institute Genomics Platform"/>
            <consortium name="The Broad Institute Genome Sequencing Center for Infectious Disease"/>
            <person name="Wu L."/>
            <person name="Ma J."/>
        </authorList>
    </citation>
    <scope>NUCLEOTIDE SEQUENCE [LARGE SCALE GENOMIC DNA]</scope>
    <source>
        <strain evidence="9">KCTC 42398</strain>
    </source>
</reference>